<proteinExistence type="predicted"/>
<feature type="transmembrane region" description="Helical" evidence="1">
    <location>
        <begin position="32"/>
        <end position="52"/>
    </location>
</feature>
<dbReference type="STRING" id="531814.SAMN04487944_11543"/>
<dbReference type="RefSeq" id="WP_089742236.1">
    <property type="nucleotide sequence ID" value="NZ_FOGL01000015.1"/>
</dbReference>
<organism evidence="2 3">
    <name type="scientific">Gracilibacillus ureilyticus</name>
    <dbReference type="NCBI Taxonomy" id="531814"/>
    <lineage>
        <taxon>Bacteria</taxon>
        <taxon>Bacillati</taxon>
        <taxon>Bacillota</taxon>
        <taxon>Bacilli</taxon>
        <taxon>Bacillales</taxon>
        <taxon>Bacillaceae</taxon>
        <taxon>Gracilibacillus</taxon>
    </lineage>
</organism>
<dbReference type="OrthoDB" id="2970575at2"/>
<sequence>MLGKIFAWTGAAFFLIAIVSILLNWRIYGSELFVFYGLGFTGFILSVAGRFWKLGTDGHLSSLFKKVERLGFYGNMIITIVFFPPFYMIWGTFVKWLMFSAG</sequence>
<dbReference type="EMBL" id="FOGL01000015">
    <property type="protein sequence ID" value="SES01802.1"/>
    <property type="molecule type" value="Genomic_DNA"/>
</dbReference>
<protein>
    <submittedName>
        <fullName evidence="2">Uncharacterized protein</fullName>
    </submittedName>
</protein>
<keyword evidence="3" id="KW-1185">Reference proteome</keyword>
<gene>
    <name evidence="2" type="ORF">SAMN04487944_11543</name>
</gene>
<accession>A0A1H9TXP4</accession>
<keyword evidence="1" id="KW-1133">Transmembrane helix</keyword>
<feature type="transmembrane region" description="Helical" evidence="1">
    <location>
        <begin position="72"/>
        <end position="90"/>
    </location>
</feature>
<feature type="transmembrane region" description="Helical" evidence="1">
    <location>
        <begin position="6"/>
        <end position="25"/>
    </location>
</feature>
<keyword evidence="1" id="KW-0812">Transmembrane</keyword>
<evidence type="ECO:0000256" key="1">
    <source>
        <dbReference type="SAM" id="Phobius"/>
    </source>
</evidence>
<evidence type="ECO:0000313" key="3">
    <source>
        <dbReference type="Proteomes" id="UP000199687"/>
    </source>
</evidence>
<dbReference type="AlphaFoldDB" id="A0A1H9TXP4"/>
<dbReference type="Proteomes" id="UP000199687">
    <property type="component" value="Unassembled WGS sequence"/>
</dbReference>
<keyword evidence="1" id="KW-0472">Membrane</keyword>
<evidence type="ECO:0000313" key="2">
    <source>
        <dbReference type="EMBL" id="SES01802.1"/>
    </source>
</evidence>
<name>A0A1H9TXP4_9BACI</name>
<reference evidence="2 3" key="1">
    <citation type="submission" date="2016-10" db="EMBL/GenBank/DDBJ databases">
        <authorList>
            <person name="de Groot N.N."/>
        </authorList>
    </citation>
    <scope>NUCLEOTIDE SEQUENCE [LARGE SCALE GENOMIC DNA]</scope>
    <source>
        <strain evidence="2 3">CGMCC 1.7727</strain>
    </source>
</reference>